<comment type="caution">
    <text evidence="3">The sequence shown here is derived from an EMBL/GenBank/DDBJ whole genome shotgun (WGS) entry which is preliminary data.</text>
</comment>
<dbReference type="OrthoDB" id="204981at2759"/>
<dbReference type="SMART" id="SM00176">
    <property type="entry name" value="RAN"/>
    <property type="match status" value="1"/>
</dbReference>
<dbReference type="InterPro" id="IPR050209">
    <property type="entry name" value="Rab_GTPases_membrane_traffic"/>
</dbReference>
<dbReference type="NCBIfam" id="TIGR00231">
    <property type="entry name" value="small_GTP"/>
    <property type="match status" value="1"/>
</dbReference>
<dbReference type="SUPFAM" id="SSF52540">
    <property type="entry name" value="P-loop containing nucleoside triphosphate hydrolases"/>
    <property type="match status" value="1"/>
</dbReference>
<sequence>MNTPSPPSQPPVLPPLPNNLTPPSANSPESLSPGHQATATRPSRISITDYSSPAKIKFVLIGSNGVGKSNVASRFCRDVFTADTGQTVGFEFASRVLKVAQRLKVNAQIWDTAGQERYNSLTGQYLKGAVGIILVYDIGNRKSFEAIERWMKKVDEHAHPNAVRTLVGNKLDDPASRQVPTLDALNFAKKHKMDFCEVSAKSGVNVEVALRRLIVSVAFSLAEEDDFRMSIERNSTPHPTSLVPSMPALDDSPPLFPPSAPTPPNSSYMPLSTPNPLPKGWVTVEEDSPNTSESRTMYENVWTGDRVNDRPKETAGQGKINYGRSREELEKIDVRFAGIDMSGSRRKGKGGKGGKGKQAAPSAGNRQISKDGISFGIHNGSGRRRGAVSTTCGDACTIM</sequence>
<evidence type="ECO:0000256" key="1">
    <source>
        <dbReference type="ARBA" id="ARBA00006270"/>
    </source>
</evidence>
<dbReference type="SMART" id="SM00175">
    <property type="entry name" value="RAB"/>
    <property type="match status" value="1"/>
</dbReference>
<gene>
    <name evidence="3" type="ORF">TrCOL_g2784</name>
</gene>
<keyword evidence="4" id="KW-1185">Reference proteome</keyword>
<evidence type="ECO:0000313" key="4">
    <source>
        <dbReference type="Proteomes" id="UP001165065"/>
    </source>
</evidence>
<evidence type="ECO:0000313" key="3">
    <source>
        <dbReference type="EMBL" id="GMI46312.1"/>
    </source>
</evidence>
<dbReference type="InterPro" id="IPR027417">
    <property type="entry name" value="P-loop_NTPase"/>
</dbReference>
<feature type="compositionally biased region" description="Polar residues" evidence="2">
    <location>
        <begin position="232"/>
        <end position="243"/>
    </location>
</feature>
<comment type="similarity">
    <text evidence="1">Belongs to the small GTPase superfamily. Rab family.</text>
</comment>
<feature type="compositionally biased region" description="Low complexity" evidence="2">
    <location>
        <begin position="18"/>
        <end position="28"/>
    </location>
</feature>
<dbReference type="PRINTS" id="PR00449">
    <property type="entry name" value="RASTRNSFRMNG"/>
</dbReference>
<dbReference type="GO" id="GO:0005525">
    <property type="term" value="F:GTP binding"/>
    <property type="evidence" value="ECO:0007669"/>
    <property type="project" value="InterPro"/>
</dbReference>
<feature type="region of interest" description="Disordered" evidence="2">
    <location>
        <begin position="340"/>
        <end position="390"/>
    </location>
</feature>
<dbReference type="AlphaFoldDB" id="A0A9W7GIM5"/>
<organism evidence="3 4">
    <name type="scientific">Triparma columacea</name>
    <dbReference type="NCBI Taxonomy" id="722753"/>
    <lineage>
        <taxon>Eukaryota</taxon>
        <taxon>Sar</taxon>
        <taxon>Stramenopiles</taxon>
        <taxon>Ochrophyta</taxon>
        <taxon>Bolidophyceae</taxon>
        <taxon>Parmales</taxon>
        <taxon>Triparmaceae</taxon>
        <taxon>Triparma</taxon>
    </lineage>
</organism>
<accession>A0A9W7GIM5</accession>
<dbReference type="InterPro" id="IPR005225">
    <property type="entry name" value="Small_GTP-bd"/>
</dbReference>
<proteinExistence type="inferred from homology"/>
<name>A0A9W7GIM5_9STRA</name>
<feature type="compositionally biased region" description="Pro residues" evidence="2">
    <location>
        <begin position="254"/>
        <end position="264"/>
    </location>
</feature>
<feature type="region of interest" description="Disordered" evidence="2">
    <location>
        <begin position="1"/>
        <end position="42"/>
    </location>
</feature>
<feature type="region of interest" description="Disordered" evidence="2">
    <location>
        <begin position="232"/>
        <end position="268"/>
    </location>
</feature>
<dbReference type="Proteomes" id="UP001165065">
    <property type="component" value="Unassembled WGS sequence"/>
</dbReference>
<dbReference type="CDD" id="cd00154">
    <property type="entry name" value="Rab"/>
    <property type="match status" value="1"/>
</dbReference>
<dbReference type="PANTHER" id="PTHR47979">
    <property type="entry name" value="DRAB11-RELATED"/>
    <property type="match status" value="1"/>
</dbReference>
<protein>
    <submittedName>
        <fullName evidence="3">Uncharacterized protein</fullName>
    </submittedName>
</protein>
<dbReference type="PROSITE" id="PS51419">
    <property type="entry name" value="RAB"/>
    <property type="match status" value="1"/>
</dbReference>
<dbReference type="FunFam" id="3.40.50.300:FF:001329">
    <property type="entry name" value="Small GTP-binding protein, putative"/>
    <property type="match status" value="1"/>
</dbReference>
<reference evidence="4" key="1">
    <citation type="journal article" date="2023" name="Commun. Biol.">
        <title>Genome analysis of Parmales, the sister group of diatoms, reveals the evolutionary specialization of diatoms from phago-mixotrophs to photoautotrophs.</title>
        <authorList>
            <person name="Ban H."/>
            <person name="Sato S."/>
            <person name="Yoshikawa S."/>
            <person name="Yamada K."/>
            <person name="Nakamura Y."/>
            <person name="Ichinomiya M."/>
            <person name="Sato N."/>
            <person name="Blanc-Mathieu R."/>
            <person name="Endo H."/>
            <person name="Kuwata A."/>
            <person name="Ogata H."/>
        </authorList>
    </citation>
    <scope>NUCLEOTIDE SEQUENCE [LARGE SCALE GENOMIC DNA]</scope>
</reference>
<dbReference type="EMBL" id="BRYA01000292">
    <property type="protein sequence ID" value="GMI46312.1"/>
    <property type="molecule type" value="Genomic_DNA"/>
</dbReference>
<dbReference type="Pfam" id="PF00071">
    <property type="entry name" value="Ras"/>
    <property type="match status" value="1"/>
</dbReference>
<dbReference type="PROSITE" id="PS51421">
    <property type="entry name" value="RAS"/>
    <property type="match status" value="1"/>
</dbReference>
<dbReference type="Gene3D" id="3.40.50.300">
    <property type="entry name" value="P-loop containing nucleotide triphosphate hydrolases"/>
    <property type="match status" value="1"/>
</dbReference>
<feature type="compositionally biased region" description="Polar residues" evidence="2">
    <location>
        <begin position="29"/>
        <end position="42"/>
    </location>
</feature>
<evidence type="ECO:0000256" key="2">
    <source>
        <dbReference type="SAM" id="MobiDB-lite"/>
    </source>
</evidence>
<feature type="compositionally biased region" description="Basic residues" evidence="2">
    <location>
        <begin position="344"/>
        <end position="355"/>
    </location>
</feature>
<dbReference type="InterPro" id="IPR001806">
    <property type="entry name" value="Small_GTPase"/>
</dbReference>
<feature type="compositionally biased region" description="Pro residues" evidence="2">
    <location>
        <begin position="1"/>
        <end position="17"/>
    </location>
</feature>
<dbReference type="GO" id="GO:0003924">
    <property type="term" value="F:GTPase activity"/>
    <property type="evidence" value="ECO:0007669"/>
    <property type="project" value="InterPro"/>
</dbReference>
<dbReference type="SMART" id="SM00174">
    <property type="entry name" value="RHO"/>
    <property type="match status" value="1"/>
</dbReference>
<dbReference type="SMART" id="SM00173">
    <property type="entry name" value="RAS"/>
    <property type="match status" value="1"/>
</dbReference>